<name>A0A1M7UUN9_9BRAD</name>
<dbReference type="InterPro" id="IPR006657">
    <property type="entry name" value="MoPterin_dinucl-bd_dom"/>
</dbReference>
<organism evidence="6 7">
    <name type="scientific">Bradyrhizobium erythrophlei</name>
    <dbReference type="NCBI Taxonomy" id="1437360"/>
    <lineage>
        <taxon>Bacteria</taxon>
        <taxon>Pseudomonadati</taxon>
        <taxon>Pseudomonadota</taxon>
        <taxon>Alphaproteobacteria</taxon>
        <taxon>Hyphomicrobiales</taxon>
        <taxon>Nitrobacteraceae</taxon>
        <taxon>Bradyrhizobium</taxon>
    </lineage>
</organism>
<dbReference type="EMBL" id="LT670849">
    <property type="protein sequence ID" value="SHN86702.1"/>
    <property type="molecule type" value="Genomic_DNA"/>
</dbReference>
<dbReference type="PANTHER" id="PTHR43742:SF6">
    <property type="entry name" value="OXIDOREDUCTASE YYAE-RELATED"/>
    <property type="match status" value="1"/>
</dbReference>
<keyword evidence="2" id="KW-0479">Metal-binding</keyword>
<evidence type="ECO:0000256" key="2">
    <source>
        <dbReference type="ARBA" id="ARBA00022723"/>
    </source>
</evidence>
<dbReference type="Gene3D" id="3.40.50.740">
    <property type="match status" value="2"/>
</dbReference>
<evidence type="ECO:0000256" key="3">
    <source>
        <dbReference type="ARBA" id="ARBA00023004"/>
    </source>
</evidence>
<evidence type="ECO:0000259" key="5">
    <source>
        <dbReference type="PROSITE" id="PS51669"/>
    </source>
</evidence>
<dbReference type="Pfam" id="PF00384">
    <property type="entry name" value="Molybdopterin"/>
    <property type="match status" value="1"/>
</dbReference>
<comment type="similarity">
    <text evidence="1">Belongs to the prokaryotic molybdopterin-containing oxidoreductase family.</text>
</comment>
<dbReference type="GO" id="GO:0016491">
    <property type="term" value="F:oxidoreductase activity"/>
    <property type="evidence" value="ECO:0007669"/>
    <property type="project" value="InterPro"/>
</dbReference>
<gene>
    <name evidence="6" type="ORF">SAMN05444170_6782</name>
</gene>
<sequence>METDQIGSETRTPGFCALCKSRCGSIMVTRDGRFVGQEPFPEHPTGKALCVKGLAAPEIVYNKQRQFYPLKRTRPKGDKDPGWKQISWEEALDRTASELNRIRSESGPEAVAFGLTTPSGTPISDDIRWIERFINAFGSPNVAYGTEICNWHKDYAHAYTFGRSIASPDFERSECVVLWGHNPSATWLDHATATRSARVRGARLIVVDPRRVGFAGRADQWLRVRPGADGALALGIAGEMIRNGWFDVQFVRDWTNGPLLVRRDTNRFLRAADIAAPPADADAGDLVAWDAQVKEAVGYSLARRSYVRPTSPELHVSVEFLSPSGETISCRSAFGLYRDLCEEYPPDRVEAVAWVPARQVTETARLLFQARPVSYYMWSGVGQHTNATQTDRAISTLMALTGSFDAPGGNVQFARPPVRDVAGGEFLSPGQRAKCIDLKRSTLGPGRNGWTGTDALYAAILDGEPYPVRGLFGFGRNFIVNHANGDQGAKALAKLEFHVHSDVVMTPTAAFADIFLPVNTPWEREALRVGFEGSQPAENLIQLRQAAISSLGESRSDAQIVFELATRLGFGDLFWNGDIDAGLDAILAPLKLTLDDLRSKPGGISLAGEPDYFRYRQDGFKTQTGKVEIFSEVFRDAGENPLPRFIEPALSPYQAEASEFPLVLTSAKVVHYCHGQHRHIPSLRRRSPEPEVSMHPQTAAERGIGEGDWVEIRTKSGRARMRAKFDPGLDRRVVSGQYGWWQGNEELGLEAFDSLADAGANYNRLISDDHADPISGSIGLRSSVCEISPINGGASA</sequence>
<dbReference type="CDD" id="cd02781">
    <property type="entry name" value="MopB_CT_Acetylene-hydratase"/>
    <property type="match status" value="1"/>
</dbReference>
<dbReference type="GO" id="GO:0051536">
    <property type="term" value="F:iron-sulfur cluster binding"/>
    <property type="evidence" value="ECO:0007669"/>
    <property type="project" value="UniProtKB-KW"/>
</dbReference>
<evidence type="ECO:0000313" key="6">
    <source>
        <dbReference type="EMBL" id="SHN86702.1"/>
    </source>
</evidence>
<dbReference type="OrthoDB" id="9810782at2"/>
<protein>
    <submittedName>
        <fullName evidence="6">Molybdopterin oxidoreductase Fe4S4 domain-containing protein</fullName>
    </submittedName>
</protein>
<dbReference type="Gene3D" id="2.20.25.90">
    <property type="entry name" value="ADC-like domains"/>
    <property type="match status" value="1"/>
</dbReference>
<dbReference type="InterPro" id="IPR009010">
    <property type="entry name" value="Asp_de-COase-like_dom_sf"/>
</dbReference>
<dbReference type="SUPFAM" id="SSF53706">
    <property type="entry name" value="Formate dehydrogenase/DMSO reductase, domains 1-3"/>
    <property type="match status" value="1"/>
</dbReference>
<keyword evidence="4" id="KW-0411">Iron-sulfur</keyword>
<dbReference type="Pfam" id="PF01568">
    <property type="entry name" value="Molydop_binding"/>
    <property type="match status" value="1"/>
</dbReference>
<dbReference type="PANTHER" id="PTHR43742">
    <property type="entry name" value="TRIMETHYLAMINE-N-OXIDE REDUCTASE"/>
    <property type="match status" value="1"/>
</dbReference>
<dbReference type="InterPro" id="IPR037949">
    <property type="entry name" value="MopB_CT_Acetylene-hydratase"/>
</dbReference>
<dbReference type="Gene3D" id="2.40.40.20">
    <property type="match status" value="1"/>
</dbReference>
<reference evidence="7" key="1">
    <citation type="submission" date="2016-11" db="EMBL/GenBank/DDBJ databases">
        <authorList>
            <person name="Varghese N."/>
            <person name="Submissions S."/>
        </authorList>
    </citation>
    <scope>NUCLEOTIDE SEQUENCE [LARGE SCALE GENOMIC DNA]</scope>
    <source>
        <strain evidence="7">GAS401</strain>
    </source>
</reference>
<dbReference type="SUPFAM" id="SSF50692">
    <property type="entry name" value="ADC-like"/>
    <property type="match status" value="1"/>
</dbReference>
<dbReference type="Gene3D" id="3.40.228.10">
    <property type="entry name" value="Dimethylsulfoxide Reductase, domain 2"/>
    <property type="match status" value="2"/>
</dbReference>
<dbReference type="InterPro" id="IPR006656">
    <property type="entry name" value="Mopterin_OxRdtase"/>
</dbReference>
<dbReference type="InterPro" id="IPR006963">
    <property type="entry name" value="Mopterin_OxRdtase_4Fe-4S_dom"/>
</dbReference>
<dbReference type="AlphaFoldDB" id="A0A1M7UUN9"/>
<keyword evidence="3" id="KW-0408">Iron</keyword>
<dbReference type="SMART" id="SM00926">
    <property type="entry name" value="Molybdop_Fe4S4"/>
    <property type="match status" value="1"/>
</dbReference>
<evidence type="ECO:0000256" key="4">
    <source>
        <dbReference type="ARBA" id="ARBA00023014"/>
    </source>
</evidence>
<proteinExistence type="inferred from homology"/>
<dbReference type="GO" id="GO:0043546">
    <property type="term" value="F:molybdopterin cofactor binding"/>
    <property type="evidence" value="ECO:0007669"/>
    <property type="project" value="InterPro"/>
</dbReference>
<accession>A0A1M7UUN9</accession>
<keyword evidence="7" id="KW-1185">Reference proteome</keyword>
<dbReference type="GO" id="GO:0046872">
    <property type="term" value="F:metal ion binding"/>
    <property type="evidence" value="ECO:0007669"/>
    <property type="project" value="UniProtKB-KW"/>
</dbReference>
<dbReference type="RefSeq" id="WP_072824699.1">
    <property type="nucleotide sequence ID" value="NZ_LT670849.1"/>
</dbReference>
<dbReference type="Pfam" id="PF04879">
    <property type="entry name" value="Molybdop_Fe4S4"/>
    <property type="match status" value="1"/>
</dbReference>
<evidence type="ECO:0000313" key="7">
    <source>
        <dbReference type="Proteomes" id="UP000184096"/>
    </source>
</evidence>
<dbReference type="Proteomes" id="UP000184096">
    <property type="component" value="Chromosome I"/>
</dbReference>
<evidence type="ECO:0000256" key="1">
    <source>
        <dbReference type="ARBA" id="ARBA00010312"/>
    </source>
</evidence>
<dbReference type="InterPro" id="IPR050612">
    <property type="entry name" value="Prok_Mopterin_Oxidored"/>
</dbReference>
<feature type="domain" description="4Fe-4S Mo/W bis-MGD-type" evidence="5">
    <location>
        <begin position="9"/>
        <end position="64"/>
    </location>
</feature>
<dbReference type="GO" id="GO:0018818">
    <property type="term" value="F:acetylene hydratase activity"/>
    <property type="evidence" value="ECO:0007669"/>
    <property type="project" value="InterPro"/>
</dbReference>
<dbReference type="PROSITE" id="PS51669">
    <property type="entry name" value="4FE4S_MOW_BIS_MGD"/>
    <property type="match status" value="1"/>
</dbReference>